<comment type="caution">
    <text evidence="2">The sequence shown here is derived from an EMBL/GenBank/DDBJ whole genome shotgun (WGS) entry which is preliminary data.</text>
</comment>
<dbReference type="RefSeq" id="XP_060434120.1">
    <property type="nucleotide sequence ID" value="XM_060580933.1"/>
</dbReference>
<reference evidence="2" key="1">
    <citation type="submission" date="2021-06" db="EMBL/GenBank/DDBJ databases">
        <title>Comparative genomics, transcriptomics and evolutionary studies reveal genomic signatures of adaptation to plant cell wall in hemibiotrophic fungi.</title>
        <authorList>
            <consortium name="DOE Joint Genome Institute"/>
            <person name="Baroncelli R."/>
            <person name="Diaz J.F."/>
            <person name="Benocci T."/>
            <person name="Peng M."/>
            <person name="Battaglia E."/>
            <person name="Haridas S."/>
            <person name="Andreopoulos W."/>
            <person name="Labutti K."/>
            <person name="Pangilinan J."/>
            <person name="Floch G.L."/>
            <person name="Makela M.R."/>
            <person name="Henrissat B."/>
            <person name="Grigoriev I.V."/>
            <person name="Crouch J.A."/>
            <person name="De Vries R.P."/>
            <person name="Sukno S.A."/>
            <person name="Thon M.R."/>
        </authorList>
    </citation>
    <scope>NUCLEOTIDE SEQUENCE</scope>
    <source>
        <strain evidence="2">CBS 193.32</strain>
    </source>
</reference>
<evidence type="ECO:0000256" key="1">
    <source>
        <dbReference type="SAM" id="MobiDB-lite"/>
    </source>
</evidence>
<dbReference type="Proteomes" id="UP001224890">
    <property type="component" value="Unassembled WGS sequence"/>
</dbReference>
<dbReference type="EMBL" id="JAHMHR010000006">
    <property type="protein sequence ID" value="KAK1690425.1"/>
    <property type="molecule type" value="Genomic_DNA"/>
</dbReference>
<feature type="compositionally biased region" description="Low complexity" evidence="1">
    <location>
        <begin position="23"/>
        <end position="38"/>
    </location>
</feature>
<evidence type="ECO:0000313" key="2">
    <source>
        <dbReference type="EMBL" id="KAK1690425.1"/>
    </source>
</evidence>
<name>A0AAJ0AX23_9PEZI</name>
<proteinExistence type="predicted"/>
<sequence length="74" mass="7232">MSVMLTVVCKTEGVTVRNIKEQSANGTNSTSGNSTGNSTSGGSGSSGAAGNGAHVLAFSTVVGPSMTFVFGMSL</sequence>
<dbReference type="GeneID" id="85465459"/>
<feature type="compositionally biased region" description="Gly residues" evidence="1">
    <location>
        <begin position="39"/>
        <end position="48"/>
    </location>
</feature>
<dbReference type="AlphaFoldDB" id="A0AAJ0AX23"/>
<keyword evidence="3" id="KW-1185">Reference proteome</keyword>
<gene>
    <name evidence="2" type="ORF">BDP55DRAFT_765146</name>
</gene>
<protein>
    <submittedName>
        <fullName evidence="2">Uncharacterized protein</fullName>
    </submittedName>
</protein>
<feature type="region of interest" description="Disordered" evidence="1">
    <location>
        <begin position="18"/>
        <end position="48"/>
    </location>
</feature>
<evidence type="ECO:0000313" key="3">
    <source>
        <dbReference type="Proteomes" id="UP001224890"/>
    </source>
</evidence>
<accession>A0AAJ0AX23</accession>
<organism evidence="2 3">
    <name type="scientific">Colletotrichum godetiae</name>
    <dbReference type="NCBI Taxonomy" id="1209918"/>
    <lineage>
        <taxon>Eukaryota</taxon>
        <taxon>Fungi</taxon>
        <taxon>Dikarya</taxon>
        <taxon>Ascomycota</taxon>
        <taxon>Pezizomycotina</taxon>
        <taxon>Sordariomycetes</taxon>
        <taxon>Hypocreomycetidae</taxon>
        <taxon>Glomerellales</taxon>
        <taxon>Glomerellaceae</taxon>
        <taxon>Colletotrichum</taxon>
        <taxon>Colletotrichum acutatum species complex</taxon>
    </lineage>
</organism>